<reference evidence="1 2" key="1">
    <citation type="submission" date="2014-06" db="EMBL/GenBank/DDBJ databases">
        <authorList>
            <person name="Swart Estienne"/>
        </authorList>
    </citation>
    <scope>NUCLEOTIDE SEQUENCE [LARGE SCALE GENOMIC DNA]</scope>
    <source>
        <strain evidence="1 2">130c</strain>
    </source>
</reference>
<protein>
    <submittedName>
        <fullName evidence="1">Uncharacterized protein</fullName>
    </submittedName>
</protein>
<proteinExistence type="predicted"/>
<dbReference type="Proteomes" id="UP000039865">
    <property type="component" value="Unassembled WGS sequence"/>
</dbReference>
<accession>A0A078AN76</accession>
<keyword evidence="2" id="KW-1185">Reference proteome</keyword>
<name>A0A078AN76_STYLE</name>
<dbReference type="AlphaFoldDB" id="A0A078AN76"/>
<gene>
    <name evidence="1" type="primary">Contig156.g186</name>
    <name evidence="1" type="ORF">STYLEM_11842</name>
</gene>
<evidence type="ECO:0000313" key="2">
    <source>
        <dbReference type="Proteomes" id="UP000039865"/>
    </source>
</evidence>
<evidence type="ECO:0000313" key="1">
    <source>
        <dbReference type="EMBL" id="CDW82807.1"/>
    </source>
</evidence>
<organism evidence="1 2">
    <name type="scientific">Stylonychia lemnae</name>
    <name type="common">Ciliate</name>
    <dbReference type="NCBI Taxonomy" id="5949"/>
    <lineage>
        <taxon>Eukaryota</taxon>
        <taxon>Sar</taxon>
        <taxon>Alveolata</taxon>
        <taxon>Ciliophora</taxon>
        <taxon>Intramacronucleata</taxon>
        <taxon>Spirotrichea</taxon>
        <taxon>Stichotrichia</taxon>
        <taxon>Sporadotrichida</taxon>
        <taxon>Oxytrichidae</taxon>
        <taxon>Stylonychinae</taxon>
        <taxon>Stylonychia</taxon>
    </lineage>
</organism>
<dbReference type="InParanoid" id="A0A078AN76"/>
<sequence length="52" mass="6118">MICQLAIQDDYVILIPYIVYVVSQSTNLLLKCLLFENGYNRYEEKVISNENM</sequence>
<dbReference type="EMBL" id="CCKQ01011264">
    <property type="protein sequence ID" value="CDW82807.1"/>
    <property type="molecule type" value="Genomic_DNA"/>
</dbReference>